<comment type="caution">
    <text evidence="2">The sequence shown here is derived from an EMBL/GenBank/DDBJ whole genome shotgun (WGS) entry which is preliminary data.</text>
</comment>
<evidence type="ECO:0000256" key="1">
    <source>
        <dbReference type="SAM" id="Phobius"/>
    </source>
</evidence>
<protein>
    <submittedName>
        <fullName evidence="2">Uncharacterized protein</fullName>
    </submittedName>
</protein>
<evidence type="ECO:0000313" key="2">
    <source>
        <dbReference type="EMBL" id="KAK9040723.1"/>
    </source>
</evidence>
<name>A0ABR2TTE3_9ROSI</name>
<keyword evidence="1" id="KW-0812">Transmembrane</keyword>
<organism evidence="2 3">
    <name type="scientific">Hibiscus sabdariffa</name>
    <name type="common">roselle</name>
    <dbReference type="NCBI Taxonomy" id="183260"/>
    <lineage>
        <taxon>Eukaryota</taxon>
        <taxon>Viridiplantae</taxon>
        <taxon>Streptophyta</taxon>
        <taxon>Embryophyta</taxon>
        <taxon>Tracheophyta</taxon>
        <taxon>Spermatophyta</taxon>
        <taxon>Magnoliopsida</taxon>
        <taxon>eudicotyledons</taxon>
        <taxon>Gunneridae</taxon>
        <taxon>Pentapetalae</taxon>
        <taxon>rosids</taxon>
        <taxon>malvids</taxon>
        <taxon>Malvales</taxon>
        <taxon>Malvaceae</taxon>
        <taxon>Malvoideae</taxon>
        <taxon>Hibiscus</taxon>
    </lineage>
</organism>
<feature type="transmembrane region" description="Helical" evidence="1">
    <location>
        <begin position="44"/>
        <end position="61"/>
    </location>
</feature>
<dbReference type="Proteomes" id="UP001396334">
    <property type="component" value="Unassembled WGS sequence"/>
</dbReference>
<keyword evidence="1" id="KW-1133">Transmembrane helix</keyword>
<dbReference type="EMBL" id="JBBPBN010000004">
    <property type="protein sequence ID" value="KAK9040723.1"/>
    <property type="molecule type" value="Genomic_DNA"/>
</dbReference>
<proteinExistence type="predicted"/>
<evidence type="ECO:0000313" key="3">
    <source>
        <dbReference type="Proteomes" id="UP001396334"/>
    </source>
</evidence>
<reference evidence="2 3" key="1">
    <citation type="journal article" date="2024" name="G3 (Bethesda)">
        <title>Genome assembly of Hibiscus sabdariffa L. provides insights into metabolisms of medicinal natural products.</title>
        <authorList>
            <person name="Kim T."/>
        </authorList>
    </citation>
    <scope>NUCLEOTIDE SEQUENCE [LARGE SCALE GENOMIC DNA]</scope>
    <source>
        <strain evidence="2">TK-2024</strain>
        <tissue evidence="2">Old leaves</tissue>
    </source>
</reference>
<gene>
    <name evidence="2" type="ORF">V6N11_015864</name>
</gene>
<keyword evidence="1" id="KW-0472">Membrane</keyword>
<sequence>MPSACSYGRNRKNWQVANSTSKEGPSGIAGGLTRNKQAFTSRSLLNSLFFFSCVIVAFKIPRLPWLYLKVLASTDSFCNI</sequence>
<accession>A0ABR2TTE3</accession>
<keyword evidence="3" id="KW-1185">Reference proteome</keyword>